<comment type="caution">
    <text evidence="2">The sequence shown here is derived from an EMBL/GenBank/DDBJ whole genome shotgun (WGS) entry which is preliminary data.</text>
</comment>
<name>A0ABV8XNM3_9DEIO</name>
<keyword evidence="3" id="KW-1185">Reference proteome</keyword>
<gene>
    <name evidence="2" type="ORF">ACFOZ9_13295</name>
</gene>
<protein>
    <submittedName>
        <fullName evidence="2">Helix-turn-helix domain-containing protein</fullName>
    </submittedName>
</protein>
<sequence length="449" mass="48529">MNVLFVHSAIDDYPLTPEEFRLYAHLARRAGRGTAYPSINSMATACRMNADTARRCLHNLLTYRMLEAVERRGRTTLYTLTKLSRWVKPEEVLTVQEKQAQIGRVRRAEKKAQKAMMSTEPSETRGGVEEGAGDVTPLKRGEGYPSEMKGDHPSQMRGDEGNPPRDSTEGNPSSKSTLEAAESFGDPEDEQQADAKHQTPEGMSDLADPEGLEGSPLSGYEEYWVDSTKLESATVLEYVPGAAAGIAALQPVPRAELDSRDARNPLKMIQLRALMSASNKSRVEYLNAELATATRSGIPRQLLTRLTDAELALAAKAASIDAALHGGFAGAARVALDRLIGEPPCMKSKAPGQNHLIVTPNGSSLEDATQARAREAALAQVEEGSTWYGRATGKAYTIVSNLDGAIEVEGLEGEYSPATFHRNFTTAFSGLVPEPRQVPLGPGIQSRAP</sequence>
<dbReference type="RefSeq" id="WP_380040421.1">
    <property type="nucleotide sequence ID" value="NZ_JBHSEH010000018.1"/>
</dbReference>
<dbReference type="Gene3D" id="1.10.10.10">
    <property type="entry name" value="Winged helix-like DNA-binding domain superfamily/Winged helix DNA-binding domain"/>
    <property type="match status" value="1"/>
</dbReference>
<evidence type="ECO:0000256" key="1">
    <source>
        <dbReference type="SAM" id="MobiDB-lite"/>
    </source>
</evidence>
<feature type="compositionally biased region" description="Basic and acidic residues" evidence="1">
    <location>
        <begin position="137"/>
        <end position="168"/>
    </location>
</feature>
<dbReference type="EMBL" id="JBHSEH010000018">
    <property type="protein sequence ID" value="MFC4427186.1"/>
    <property type="molecule type" value="Genomic_DNA"/>
</dbReference>
<dbReference type="InterPro" id="IPR036388">
    <property type="entry name" value="WH-like_DNA-bd_sf"/>
</dbReference>
<feature type="region of interest" description="Disordered" evidence="1">
    <location>
        <begin position="102"/>
        <end position="218"/>
    </location>
</feature>
<evidence type="ECO:0000313" key="3">
    <source>
        <dbReference type="Proteomes" id="UP001595998"/>
    </source>
</evidence>
<organism evidence="2 3">
    <name type="scientific">Deinococcus navajonensis</name>
    <dbReference type="NCBI Taxonomy" id="309884"/>
    <lineage>
        <taxon>Bacteria</taxon>
        <taxon>Thermotogati</taxon>
        <taxon>Deinococcota</taxon>
        <taxon>Deinococci</taxon>
        <taxon>Deinococcales</taxon>
        <taxon>Deinococcaceae</taxon>
        <taxon>Deinococcus</taxon>
    </lineage>
</organism>
<reference evidence="3" key="1">
    <citation type="journal article" date="2019" name="Int. J. Syst. Evol. Microbiol.">
        <title>The Global Catalogue of Microorganisms (GCM) 10K type strain sequencing project: providing services to taxonomists for standard genome sequencing and annotation.</title>
        <authorList>
            <consortium name="The Broad Institute Genomics Platform"/>
            <consortium name="The Broad Institute Genome Sequencing Center for Infectious Disease"/>
            <person name="Wu L."/>
            <person name="Ma J."/>
        </authorList>
    </citation>
    <scope>NUCLEOTIDE SEQUENCE [LARGE SCALE GENOMIC DNA]</scope>
    <source>
        <strain evidence="3">CCUG 56029</strain>
    </source>
</reference>
<dbReference type="Proteomes" id="UP001595998">
    <property type="component" value="Unassembled WGS sequence"/>
</dbReference>
<evidence type="ECO:0000313" key="2">
    <source>
        <dbReference type="EMBL" id="MFC4427186.1"/>
    </source>
</evidence>
<dbReference type="Pfam" id="PF13730">
    <property type="entry name" value="HTH_36"/>
    <property type="match status" value="1"/>
</dbReference>
<proteinExistence type="predicted"/>
<accession>A0ABV8XNM3</accession>